<dbReference type="RefSeq" id="WP_259866765.1">
    <property type="nucleotide sequence ID" value="NZ_BAAAST010000144.1"/>
</dbReference>
<reference evidence="1" key="1">
    <citation type="submission" date="2021-04" db="EMBL/GenBank/DDBJ databases">
        <authorList>
            <person name="Hartkoorn R.C."/>
            <person name="Beaudoing E."/>
            <person name="Hot D."/>
        </authorList>
    </citation>
    <scope>NUCLEOTIDE SEQUENCE</scope>
    <source>
        <strain evidence="1">NRRL B-16292</strain>
    </source>
</reference>
<reference evidence="1" key="2">
    <citation type="submission" date="2022-09" db="EMBL/GenBank/DDBJ databases">
        <title>Biosynthetic gene clusters of Dactylosporangioum fulvum.</title>
        <authorList>
            <person name="Caradec T."/>
        </authorList>
    </citation>
    <scope>NUCLEOTIDE SEQUENCE</scope>
    <source>
        <strain evidence="1">NRRL B-16292</strain>
    </source>
</reference>
<evidence type="ECO:0000313" key="2">
    <source>
        <dbReference type="Proteomes" id="UP001059617"/>
    </source>
</evidence>
<organism evidence="1 2">
    <name type="scientific">Dactylosporangium fulvum</name>
    <dbReference type="NCBI Taxonomy" id="53359"/>
    <lineage>
        <taxon>Bacteria</taxon>
        <taxon>Bacillati</taxon>
        <taxon>Actinomycetota</taxon>
        <taxon>Actinomycetes</taxon>
        <taxon>Micromonosporales</taxon>
        <taxon>Micromonosporaceae</taxon>
        <taxon>Dactylosporangium</taxon>
    </lineage>
</organism>
<sequence>MTVLHVPDGSDFSLVCDGCGMTVHHLGASLHNWDLVWSLFRRHGWIGVRSSCGPHGCPRCTLRAGLVADQ</sequence>
<gene>
    <name evidence="1" type="ORF">Dfulv_23325</name>
</gene>
<proteinExistence type="predicted"/>
<name>A0ABY5WE21_9ACTN</name>
<evidence type="ECO:0000313" key="1">
    <source>
        <dbReference type="EMBL" id="UWP87011.1"/>
    </source>
</evidence>
<dbReference type="EMBL" id="CP073720">
    <property type="protein sequence ID" value="UWP87011.1"/>
    <property type="molecule type" value="Genomic_DNA"/>
</dbReference>
<accession>A0ABY5WE21</accession>
<keyword evidence="2" id="KW-1185">Reference proteome</keyword>
<dbReference type="Proteomes" id="UP001059617">
    <property type="component" value="Chromosome"/>
</dbReference>
<protein>
    <submittedName>
        <fullName evidence="1">Uncharacterized protein</fullName>
    </submittedName>
</protein>